<dbReference type="SUPFAM" id="SSF46689">
    <property type="entry name" value="Homeodomain-like"/>
    <property type="match status" value="1"/>
</dbReference>
<evidence type="ECO:0000313" key="2">
    <source>
        <dbReference type="Proteomes" id="UP001339911"/>
    </source>
</evidence>
<dbReference type="EMBL" id="JAZGQL010000015">
    <property type="protein sequence ID" value="MEE6309225.1"/>
    <property type="molecule type" value="Genomic_DNA"/>
</dbReference>
<dbReference type="Gene3D" id="1.10.10.60">
    <property type="entry name" value="Homeodomain-like"/>
    <property type="match status" value="1"/>
</dbReference>
<sequence length="307" mass="34838">MDANWESAVSHRRFLSYTSSNLLVVIDPLAAEAHRLRTVELLSAREIRRRLGIGKDRLAVLLRDVPAPEWTKRPNAKDELRARAVELRGAGRSVPEIAAELGVAKSTAYRWVRHLPLDPDPEAEADRRRAHSRRMTDALWGPHRAARDAARAETVKATADWVKTLRYRELILVGAAIYWCEGAKAKPWRPNDCRVKFVNSDPGLVLLFLRFVEALGMRRTVLRFQLSIHETADATAAARWWSDLVGVPVEAFRRPSLKRHRPATNRRNTGDGYRGCLVIEVPGSSRLYWKIEGIMRGMTDEDLEAGR</sequence>
<reference evidence="1 2" key="1">
    <citation type="submission" date="2024-01" db="EMBL/GenBank/DDBJ databases">
        <title>Genome insights into Plantactinospora veratri sp. nov.</title>
        <authorList>
            <person name="Wang L."/>
        </authorList>
    </citation>
    <scope>NUCLEOTIDE SEQUENCE [LARGE SCALE GENOMIC DNA]</scope>
    <source>
        <strain evidence="1 2">NEAU-FHS4</strain>
    </source>
</reference>
<gene>
    <name evidence="1" type="ORF">V1634_20510</name>
</gene>
<dbReference type="Proteomes" id="UP001339911">
    <property type="component" value="Unassembled WGS sequence"/>
</dbReference>
<protein>
    <submittedName>
        <fullName evidence="1">Helix-turn-helix domain-containing protein</fullName>
    </submittedName>
</protein>
<proteinExistence type="predicted"/>
<accession>A0ABU7SH43</accession>
<evidence type="ECO:0000313" key="1">
    <source>
        <dbReference type="EMBL" id="MEE6309225.1"/>
    </source>
</evidence>
<dbReference type="InterPro" id="IPR009057">
    <property type="entry name" value="Homeodomain-like_sf"/>
</dbReference>
<organism evidence="1 2">
    <name type="scientific">Plantactinospora veratri</name>
    <dbReference type="NCBI Taxonomy" id="1436122"/>
    <lineage>
        <taxon>Bacteria</taxon>
        <taxon>Bacillati</taxon>
        <taxon>Actinomycetota</taxon>
        <taxon>Actinomycetes</taxon>
        <taxon>Micromonosporales</taxon>
        <taxon>Micromonosporaceae</taxon>
        <taxon>Plantactinospora</taxon>
    </lineage>
</organism>
<name>A0ABU7SH43_9ACTN</name>
<comment type="caution">
    <text evidence="1">The sequence shown here is derived from an EMBL/GenBank/DDBJ whole genome shotgun (WGS) entry which is preliminary data.</text>
</comment>
<dbReference type="Pfam" id="PF13384">
    <property type="entry name" value="HTH_23"/>
    <property type="match status" value="1"/>
</dbReference>
<keyword evidence="2" id="KW-1185">Reference proteome</keyword>